<evidence type="ECO:0000313" key="4">
    <source>
        <dbReference type="EMBL" id="KEY63958.1"/>
    </source>
</evidence>
<gene>
    <name evidence="4" type="ORF">S7711_08683</name>
</gene>
<sequence>MCQHVFRRHPCGHEVDLGHKTCPDYDPAKHTAGHCGSIDFTPVPSLLEPDDPDCERPGCRFLEYEGRWRCCRCLQAPNTTSNCARKLPWARTETCGHAFCKQCLPAKNSIEALESQAVE</sequence>
<keyword evidence="3" id="KW-0862">Zinc</keyword>
<protein>
    <recommendedName>
        <fullName evidence="6">RING-type domain-containing protein</fullName>
    </recommendedName>
</protein>
<keyword evidence="5" id="KW-1185">Reference proteome</keyword>
<name>A0A084AF79_STACB</name>
<proteinExistence type="predicted"/>
<organism evidence="4 5">
    <name type="scientific">Stachybotrys chartarum (strain CBS 109288 / IBT 7711)</name>
    <name type="common">Toxic black mold</name>
    <name type="synonym">Stilbospora chartarum</name>
    <dbReference type="NCBI Taxonomy" id="1280523"/>
    <lineage>
        <taxon>Eukaryota</taxon>
        <taxon>Fungi</taxon>
        <taxon>Dikarya</taxon>
        <taxon>Ascomycota</taxon>
        <taxon>Pezizomycotina</taxon>
        <taxon>Sordariomycetes</taxon>
        <taxon>Hypocreomycetidae</taxon>
        <taxon>Hypocreales</taxon>
        <taxon>Stachybotryaceae</taxon>
        <taxon>Stachybotrys</taxon>
    </lineage>
</organism>
<dbReference type="OrthoDB" id="6105938at2759"/>
<evidence type="ECO:0008006" key="6">
    <source>
        <dbReference type="Google" id="ProtNLM"/>
    </source>
</evidence>
<dbReference type="Proteomes" id="UP000028045">
    <property type="component" value="Unassembled WGS sequence"/>
</dbReference>
<accession>A0A084AF79</accession>
<dbReference type="AlphaFoldDB" id="A0A084AF79"/>
<evidence type="ECO:0000256" key="1">
    <source>
        <dbReference type="ARBA" id="ARBA00022723"/>
    </source>
</evidence>
<dbReference type="GO" id="GO:0008270">
    <property type="term" value="F:zinc ion binding"/>
    <property type="evidence" value="ECO:0007669"/>
    <property type="project" value="UniProtKB-KW"/>
</dbReference>
<dbReference type="InterPro" id="IPR017907">
    <property type="entry name" value="Znf_RING_CS"/>
</dbReference>
<dbReference type="HOGENOM" id="CLU_130533_0_0_1"/>
<keyword evidence="1" id="KW-0479">Metal-binding</keyword>
<evidence type="ECO:0000256" key="2">
    <source>
        <dbReference type="ARBA" id="ARBA00022771"/>
    </source>
</evidence>
<dbReference type="EMBL" id="KL648757">
    <property type="protein sequence ID" value="KEY63958.1"/>
    <property type="molecule type" value="Genomic_DNA"/>
</dbReference>
<evidence type="ECO:0000313" key="5">
    <source>
        <dbReference type="Proteomes" id="UP000028045"/>
    </source>
</evidence>
<reference evidence="4 5" key="1">
    <citation type="journal article" date="2014" name="BMC Genomics">
        <title>Comparative genome sequencing reveals chemotype-specific gene clusters in the toxigenic black mold Stachybotrys.</title>
        <authorList>
            <person name="Semeiks J."/>
            <person name="Borek D."/>
            <person name="Otwinowski Z."/>
            <person name="Grishin N.V."/>
        </authorList>
    </citation>
    <scope>NUCLEOTIDE SEQUENCE [LARGE SCALE GENOMIC DNA]</scope>
    <source>
        <strain evidence="5">CBS 109288 / IBT 7711</strain>
    </source>
</reference>
<keyword evidence="2" id="KW-0863">Zinc-finger</keyword>
<dbReference type="PROSITE" id="PS00518">
    <property type="entry name" value="ZF_RING_1"/>
    <property type="match status" value="1"/>
</dbReference>
<evidence type="ECO:0000256" key="3">
    <source>
        <dbReference type="ARBA" id="ARBA00022833"/>
    </source>
</evidence>